<dbReference type="AlphaFoldDB" id="A0A6J8EV37"/>
<evidence type="ECO:0000313" key="1">
    <source>
        <dbReference type="EMBL" id="CAC5423051.1"/>
    </source>
</evidence>
<dbReference type="Gene3D" id="2.130.10.10">
    <property type="entry name" value="YVTN repeat-like/Quinoprotein amine dehydrogenase"/>
    <property type="match status" value="1"/>
</dbReference>
<dbReference type="SUPFAM" id="SSF50969">
    <property type="entry name" value="YVTN repeat-like/Quinoprotein amine dehydrogenase"/>
    <property type="match status" value="1"/>
</dbReference>
<dbReference type="EMBL" id="CACVKT020009705">
    <property type="protein sequence ID" value="CAC5423051.1"/>
    <property type="molecule type" value="Genomic_DNA"/>
</dbReference>
<proteinExistence type="predicted"/>
<dbReference type="OrthoDB" id="6140738at2759"/>
<dbReference type="InterPro" id="IPR015943">
    <property type="entry name" value="WD40/YVTN_repeat-like_dom_sf"/>
</dbReference>
<accession>A0A6J8EV37</accession>
<name>A0A6J8EV37_MYTCO</name>
<reference evidence="1 2" key="1">
    <citation type="submission" date="2020-06" db="EMBL/GenBank/DDBJ databases">
        <authorList>
            <person name="Li R."/>
            <person name="Bekaert M."/>
        </authorList>
    </citation>
    <scope>NUCLEOTIDE SEQUENCE [LARGE SCALE GENOMIC DNA]</scope>
    <source>
        <strain evidence="2">wild</strain>
    </source>
</reference>
<keyword evidence="2" id="KW-1185">Reference proteome</keyword>
<sequence length="222" mass="24515">MVTLDLKNKINMENITVSMPYIGKVGVDYSPSQVSITKKKEKQAQIMATKPTSRSIDNIALKFQKTITACGGGLTGCSHLPRGKIAFANEIERSIRVVKSDGSLDFKIDFEPYIPFDVTYITDNNTIAVTSKNSHTVELINLHTKQMLKELRVGSPCLGIAYTKGILVVRTRGKGLIEVNPHDGSIKTIVSDNIDAEAYVATTEDKIYSTNYSRKSVKCYDC</sequence>
<organism evidence="1 2">
    <name type="scientific">Mytilus coruscus</name>
    <name type="common">Sea mussel</name>
    <dbReference type="NCBI Taxonomy" id="42192"/>
    <lineage>
        <taxon>Eukaryota</taxon>
        <taxon>Metazoa</taxon>
        <taxon>Spiralia</taxon>
        <taxon>Lophotrochozoa</taxon>
        <taxon>Mollusca</taxon>
        <taxon>Bivalvia</taxon>
        <taxon>Autobranchia</taxon>
        <taxon>Pteriomorphia</taxon>
        <taxon>Mytilida</taxon>
        <taxon>Mytiloidea</taxon>
        <taxon>Mytilidae</taxon>
        <taxon>Mytilinae</taxon>
        <taxon>Mytilus</taxon>
    </lineage>
</organism>
<protein>
    <submittedName>
        <fullName evidence="1">Uncharacterized protein</fullName>
    </submittedName>
</protein>
<evidence type="ECO:0000313" key="2">
    <source>
        <dbReference type="Proteomes" id="UP000507470"/>
    </source>
</evidence>
<gene>
    <name evidence="1" type="ORF">MCOR_55061</name>
</gene>
<dbReference type="Proteomes" id="UP000507470">
    <property type="component" value="Unassembled WGS sequence"/>
</dbReference>
<dbReference type="InterPro" id="IPR011044">
    <property type="entry name" value="Quino_amine_DH_bsu"/>
</dbReference>